<dbReference type="Pfam" id="PF14373">
    <property type="entry name" value="Imm_superinfect"/>
    <property type="match status" value="1"/>
</dbReference>
<dbReference type="AlphaFoldDB" id="A0A550JFM8"/>
<sequence length="72" mass="8005">MEVFTYFARWDRALFLLLGLVVYLVPALLAFTKGHPNRRGIFALNLLTGWSVIGWALALVWSLPGKGATEGE</sequence>
<accession>A0A550JFM8</accession>
<organism evidence="2 3">
    <name type="scientific">Trichloromonas acetexigens</name>
    <dbReference type="NCBI Taxonomy" id="38815"/>
    <lineage>
        <taxon>Bacteria</taxon>
        <taxon>Pseudomonadati</taxon>
        <taxon>Thermodesulfobacteriota</taxon>
        <taxon>Desulfuromonadia</taxon>
        <taxon>Desulfuromonadales</taxon>
        <taxon>Trichloromonadaceae</taxon>
        <taxon>Trichloromonas</taxon>
    </lineage>
</organism>
<keyword evidence="1" id="KW-0472">Membrane</keyword>
<evidence type="ECO:0000313" key="2">
    <source>
        <dbReference type="EMBL" id="TRO81993.1"/>
    </source>
</evidence>
<dbReference type="InterPro" id="IPR016410">
    <property type="entry name" value="Phage_imm"/>
</dbReference>
<keyword evidence="1" id="KW-1133">Transmembrane helix</keyword>
<comment type="caution">
    <text evidence="2">The sequence shown here is derived from an EMBL/GenBank/DDBJ whole genome shotgun (WGS) entry which is preliminary data.</text>
</comment>
<proteinExistence type="predicted"/>
<dbReference type="Proteomes" id="UP000317155">
    <property type="component" value="Unassembled WGS sequence"/>
</dbReference>
<gene>
    <name evidence="2" type="ORF">FL622_08040</name>
</gene>
<keyword evidence="1" id="KW-0812">Transmembrane</keyword>
<feature type="transmembrane region" description="Helical" evidence="1">
    <location>
        <begin position="43"/>
        <end position="63"/>
    </location>
</feature>
<dbReference type="EMBL" id="VJVV01000005">
    <property type="protein sequence ID" value="TRO81993.1"/>
    <property type="molecule type" value="Genomic_DNA"/>
</dbReference>
<feature type="transmembrane region" description="Helical" evidence="1">
    <location>
        <begin position="12"/>
        <end position="31"/>
    </location>
</feature>
<protein>
    <submittedName>
        <fullName evidence="2">Superinfection immunity protein</fullName>
    </submittedName>
</protein>
<reference evidence="2 3" key="1">
    <citation type="submission" date="2019-07" db="EMBL/GenBank/DDBJ databases">
        <title>Insights of Desulfuromonas acetexigens electromicrobiology.</title>
        <authorList>
            <person name="Katuri K."/>
            <person name="Sapireddy V."/>
            <person name="Shaw D.R."/>
            <person name="Saikaly P."/>
        </authorList>
    </citation>
    <scope>NUCLEOTIDE SEQUENCE [LARGE SCALE GENOMIC DNA]</scope>
    <source>
        <strain evidence="2 3">2873</strain>
    </source>
</reference>
<keyword evidence="3" id="KW-1185">Reference proteome</keyword>
<name>A0A550JFM8_9BACT</name>
<dbReference type="OrthoDB" id="9814116at2"/>
<evidence type="ECO:0000256" key="1">
    <source>
        <dbReference type="SAM" id="Phobius"/>
    </source>
</evidence>
<evidence type="ECO:0000313" key="3">
    <source>
        <dbReference type="Proteomes" id="UP000317155"/>
    </source>
</evidence>